<accession>A0A8I0T4A6</accession>
<evidence type="ECO:0000313" key="1">
    <source>
        <dbReference type="EMBL" id="MBE0346127.1"/>
    </source>
</evidence>
<protein>
    <submittedName>
        <fullName evidence="1">Uncharacterized protein</fullName>
    </submittedName>
</protein>
<comment type="caution">
    <text evidence="1">The sequence shown here is derived from an EMBL/GenBank/DDBJ whole genome shotgun (WGS) entry which is preliminary data.</text>
</comment>
<reference evidence="1 2" key="1">
    <citation type="submission" date="2015-06" db="EMBL/GenBank/DDBJ databases">
        <title>Genome sequence of Pseudoalteromonas peptidolytica.</title>
        <authorList>
            <person name="Xie B.-B."/>
            <person name="Rong J.-C."/>
            <person name="Qin Q.-L."/>
            <person name="Zhang Y.-Z."/>
        </authorList>
    </citation>
    <scope>NUCLEOTIDE SEQUENCE [LARGE SCALE GENOMIC DNA]</scope>
    <source>
        <strain evidence="1 2">F12-50-A1</strain>
    </source>
</reference>
<name>A0A8I0T4A6_9GAMM</name>
<evidence type="ECO:0000313" key="2">
    <source>
        <dbReference type="Proteomes" id="UP000660708"/>
    </source>
</evidence>
<dbReference type="AlphaFoldDB" id="A0A8I0T4A6"/>
<keyword evidence="2" id="KW-1185">Reference proteome</keyword>
<proteinExistence type="predicted"/>
<dbReference type="Proteomes" id="UP000660708">
    <property type="component" value="Unassembled WGS sequence"/>
</dbReference>
<organism evidence="1 2">
    <name type="scientific">Pseudoalteromonas peptidolytica F12-50-A1</name>
    <dbReference type="NCBI Taxonomy" id="1315280"/>
    <lineage>
        <taxon>Bacteria</taxon>
        <taxon>Pseudomonadati</taxon>
        <taxon>Pseudomonadota</taxon>
        <taxon>Gammaproteobacteria</taxon>
        <taxon>Alteromonadales</taxon>
        <taxon>Pseudoalteromonadaceae</taxon>
        <taxon>Pseudoalteromonas</taxon>
    </lineage>
</organism>
<sequence>MSGLCGGDRDRDVKSLLQGVVSTVNMLSALDCVCMSGLCGREEIAT</sequence>
<gene>
    <name evidence="1" type="ORF">PPEP_a1159</name>
</gene>
<dbReference type="EMBL" id="AQHF01000020">
    <property type="protein sequence ID" value="MBE0346127.1"/>
    <property type="molecule type" value="Genomic_DNA"/>
</dbReference>